<dbReference type="GO" id="GO:0150007">
    <property type="term" value="P:clathrin-dependent synaptic vesicle endocytosis"/>
    <property type="evidence" value="ECO:0007669"/>
    <property type="project" value="TreeGrafter"/>
</dbReference>
<dbReference type="GO" id="GO:0005509">
    <property type="term" value="F:calcium ion binding"/>
    <property type="evidence" value="ECO:0007669"/>
    <property type="project" value="InterPro"/>
</dbReference>
<dbReference type="FunFam" id="1.10.238.10:FF:000055">
    <property type="entry name" value="Intersectin-1 isoform 1"/>
    <property type="match status" value="1"/>
</dbReference>
<dbReference type="PROSITE" id="PS50031">
    <property type="entry name" value="EH"/>
    <property type="match status" value="1"/>
</dbReference>
<feature type="non-terminal residue" evidence="4">
    <location>
        <position position="1"/>
    </location>
</feature>
<dbReference type="PROSITE" id="PS00018">
    <property type="entry name" value="EF_HAND_1"/>
    <property type="match status" value="1"/>
</dbReference>
<dbReference type="Pfam" id="PF12763">
    <property type="entry name" value="EH"/>
    <property type="match status" value="1"/>
</dbReference>
<organism evidence="4 5">
    <name type="scientific">Cherax quadricarinatus</name>
    <name type="common">Australian red claw crayfish</name>
    <dbReference type="NCBI Taxonomy" id="27406"/>
    <lineage>
        <taxon>Eukaryota</taxon>
        <taxon>Metazoa</taxon>
        <taxon>Ecdysozoa</taxon>
        <taxon>Arthropoda</taxon>
        <taxon>Crustacea</taxon>
        <taxon>Multicrustacea</taxon>
        <taxon>Malacostraca</taxon>
        <taxon>Eumalacostraca</taxon>
        <taxon>Eucarida</taxon>
        <taxon>Decapoda</taxon>
        <taxon>Pleocyemata</taxon>
        <taxon>Astacidea</taxon>
        <taxon>Parastacoidea</taxon>
        <taxon>Parastacidae</taxon>
        <taxon>Cherax</taxon>
    </lineage>
</organism>
<dbReference type="AlphaFoldDB" id="A0AAW0VT43"/>
<dbReference type="InterPro" id="IPR000261">
    <property type="entry name" value="EH_dom"/>
</dbReference>
<accession>A0AAW0VT43</accession>
<dbReference type="GO" id="GO:0042734">
    <property type="term" value="C:presynaptic membrane"/>
    <property type="evidence" value="ECO:0007669"/>
    <property type="project" value="TreeGrafter"/>
</dbReference>
<name>A0AAW0VT43_CHEQU</name>
<dbReference type="PANTHER" id="PTHR11216:SF170">
    <property type="entry name" value="DYNAMIN ASSOCIATED PROTEIN 160, ISOFORM D"/>
    <property type="match status" value="1"/>
</dbReference>
<gene>
    <name evidence="4" type="ORF">OTU49_013413</name>
</gene>
<dbReference type="GO" id="GO:0097708">
    <property type="term" value="C:intracellular vesicle"/>
    <property type="evidence" value="ECO:0007669"/>
    <property type="project" value="TreeGrafter"/>
</dbReference>
<dbReference type="SUPFAM" id="SSF47473">
    <property type="entry name" value="EF-hand"/>
    <property type="match status" value="1"/>
</dbReference>
<keyword evidence="1" id="KW-0106">Calcium</keyword>
<feature type="domain" description="EF-hand" evidence="3">
    <location>
        <begin position="68"/>
        <end position="103"/>
    </location>
</feature>
<dbReference type="PANTHER" id="PTHR11216">
    <property type="entry name" value="EH DOMAIN"/>
    <property type="match status" value="1"/>
</dbReference>
<evidence type="ECO:0000313" key="5">
    <source>
        <dbReference type="Proteomes" id="UP001445076"/>
    </source>
</evidence>
<dbReference type="GO" id="GO:0005737">
    <property type="term" value="C:cytoplasm"/>
    <property type="evidence" value="ECO:0007669"/>
    <property type="project" value="TreeGrafter"/>
</dbReference>
<dbReference type="SMART" id="SM00027">
    <property type="entry name" value="EH"/>
    <property type="match status" value="1"/>
</dbReference>
<comment type="caution">
    <text evidence="4">The sequence shown here is derived from an EMBL/GenBank/DDBJ whole genome shotgun (WGS) entry which is preliminary data.</text>
</comment>
<sequence>VVVVVNISVTTHYTPLLTTTSSCCKMADPWVVTPGERAKHDEQFNTLRPTNGFITGDQAKGFFLQSRLPPPVLGIIWALSDIDGDGKMNLHEFSIACKLINLKLRGFNLPQALPPSLKQTACGSSTGAPPLPAVAGAHDTAALGASSTYVSPVVAASTVPPPA</sequence>
<evidence type="ECO:0000259" key="2">
    <source>
        <dbReference type="PROSITE" id="PS50031"/>
    </source>
</evidence>
<dbReference type="Proteomes" id="UP001445076">
    <property type="component" value="Unassembled WGS sequence"/>
</dbReference>
<reference evidence="4 5" key="1">
    <citation type="journal article" date="2024" name="BMC Genomics">
        <title>Genome assembly of redclaw crayfish (Cherax quadricarinatus) provides insights into its immune adaptation and hypoxia tolerance.</title>
        <authorList>
            <person name="Liu Z."/>
            <person name="Zheng J."/>
            <person name="Li H."/>
            <person name="Fang K."/>
            <person name="Wang S."/>
            <person name="He J."/>
            <person name="Zhou D."/>
            <person name="Weng S."/>
            <person name="Chi M."/>
            <person name="Gu Z."/>
            <person name="He J."/>
            <person name="Li F."/>
            <person name="Wang M."/>
        </authorList>
    </citation>
    <scope>NUCLEOTIDE SEQUENCE [LARGE SCALE GENOMIC DNA]</scope>
    <source>
        <strain evidence="4">ZL_2023a</strain>
    </source>
</reference>
<evidence type="ECO:0000313" key="4">
    <source>
        <dbReference type="EMBL" id="KAK8720323.1"/>
    </source>
</evidence>
<evidence type="ECO:0000256" key="1">
    <source>
        <dbReference type="ARBA" id="ARBA00022837"/>
    </source>
</evidence>
<dbReference type="GO" id="GO:0060090">
    <property type="term" value="F:molecular adaptor activity"/>
    <property type="evidence" value="ECO:0007669"/>
    <property type="project" value="TreeGrafter"/>
</dbReference>
<dbReference type="Gene3D" id="1.10.238.10">
    <property type="entry name" value="EF-hand"/>
    <property type="match status" value="1"/>
</dbReference>
<evidence type="ECO:0000259" key="3">
    <source>
        <dbReference type="PROSITE" id="PS50222"/>
    </source>
</evidence>
<dbReference type="InterPro" id="IPR011992">
    <property type="entry name" value="EF-hand-dom_pair"/>
</dbReference>
<dbReference type="InterPro" id="IPR002048">
    <property type="entry name" value="EF_hand_dom"/>
</dbReference>
<dbReference type="EMBL" id="JARKIK010000559">
    <property type="protein sequence ID" value="KAK8720323.1"/>
    <property type="molecule type" value="Genomic_DNA"/>
</dbReference>
<feature type="domain" description="EH" evidence="2">
    <location>
        <begin position="36"/>
        <end position="117"/>
    </location>
</feature>
<dbReference type="PROSITE" id="PS50222">
    <property type="entry name" value="EF_HAND_2"/>
    <property type="match status" value="1"/>
</dbReference>
<proteinExistence type="predicted"/>
<dbReference type="CDD" id="cd00052">
    <property type="entry name" value="EH"/>
    <property type="match status" value="1"/>
</dbReference>
<feature type="non-terminal residue" evidence="4">
    <location>
        <position position="163"/>
    </location>
</feature>
<keyword evidence="5" id="KW-1185">Reference proteome</keyword>
<dbReference type="InterPro" id="IPR018247">
    <property type="entry name" value="EF_Hand_1_Ca_BS"/>
</dbReference>
<protein>
    <submittedName>
        <fullName evidence="4">Uncharacterized protein</fullName>
    </submittedName>
</protein>